<protein>
    <recommendedName>
        <fullName evidence="3">Spindle assembly checkpoint component MAD1</fullName>
    </recommendedName>
</protein>
<dbReference type="GO" id="GO:0051301">
    <property type="term" value="P:cell division"/>
    <property type="evidence" value="ECO:0007669"/>
    <property type="project" value="UniProtKB-KW"/>
</dbReference>
<dbReference type="InterPro" id="IPR008672">
    <property type="entry name" value="Mad1"/>
</dbReference>
<feature type="compositionally biased region" description="Pro residues" evidence="8">
    <location>
        <begin position="499"/>
        <end position="509"/>
    </location>
</feature>
<dbReference type="GO" id="GO:0072686">
    <property type="term" value="C:mitotic spindle"/>
    <property type="evidence" value="ECO:0007669"/>
    <property type="project" value="TreeGrafter"/>
</dbReference>
<dbReference type="GO" id="GO:0000776">
    <property type="term" value="C:kinetochore"/>
    <property type="evidence" value="ECO:0007669"/>
    <property type="project" value="TreeGrafter"/>
</dbReference>
<evidence type="ECO:0000256" key="6">
    <source>
        <dbReference type="ARBA" id="ARBA00023242"/>
    </source>
</evidence>
<name>A0A8H5CW33_9AGAR</name>
<keyword evidence="6" id="KW-0539">Nucleus</keyword>
<evidence type="ECO:0000313" key="10">
    <source>
        <dbReference type="Proteomes" id="UP000559027"/>
    </source>
</evidence>
<feature type="compositionally biased region" description="Polar residues" evidence="8">
    <location>
        <begin position="89"/>
        <end position="106"/>
    </location>
</feature>
<dbReference type="SUPFAM" id="SSF75704">
    <property type="entry name" value="Mitotic arrest deficient-like 1, Mad1"/>
    <property type="match status" value="1"/>
</dbReference>
<dbReference type="PANTHER" id="PTHR23168:SF0">
    <property type="entry name" value="MITOTIC SPINDLE ASSEMBLY CHECKPOINT PROTEIN MAD1"/>
    <property type="match status" value="1"/>
</dbReference>
<feature type="compositionally biased region" description="Pro residues" evidence="8">
    <location>
        <begin position="440"/>
        <end position="452"/>
    </location>
</feature>
<organism evidence="9 10">
    <name type="scientific">Leucocoprinus leucothites</name>
    <dbReference type="NCBI Taxonomy" id="201217"/>
    <lineage>
        <taxon>Eukaryota</taxon>
        <taxon>Fungi</taxon>
        <taxon>Dikarya</taxon>
        <taxon>Basidiomycota</taxon>
        <taxon>Agaricomycotina</taxon>
        <taxon>Agaricomycetes</taxon>
        <taxon>Agaricomycetidae</taxon>
        <taxon>Agaricales</taxon>
        <taxon>Agaricineae</taxon>
        <taxon>Agaricaceae</taxon>
        <taxon>Leucocoprinus</taxon>
    </lineage>
</organism>
<evidence type="ECO:0000256" key="5">
    <source>
        <dbReference type="ARBA" id="ARBA00022776"/>
    </source>
</evidence>
<evidence type="ECO:0000256" key="2">
    <source>
        <dbReference type="ARBA" id="ARBA00008029"/>
    </source>
</evidence>
<reference evidence="9 10" key="1">
    <citation type="journal article" date="2020" name="ISME J.">
        <title>Uncovering the hidden diversity of litter-decomposition mechanisms in mushroom-forming fungi.</title>
        <authorList>
            <person name="Floudas D."/>
            <person name="Bentzer J."/>
            <person name="Ahren D."/>
            <person name="Johansson T."/>
            <person name="Persson P."/>
            <person name="Tunlid A."/>
        </authorList>
    </citation>
    <scope>NUCLEOTIDE SEQUENCE [LARGE SCALE GENOMIC DNA]</scope>
    <source>
        <strain evidence="9 10">CBS 146.42</strain>
    </source>
</reference>
<dbReference type="Proteomes" id="UP000559027">
    <property type="component" value="Unassembled WGS sequence"/>
</dbReference>
<feature type="compositionally biased region" description="Basic and acidic residues" evidence="8">
    <location>
        <begin position="54"/>
        <end position="65"/>
    </location>
</feature>
<evidence type="ECO:0000313" key="9">
    <source>
        <dbReference type="EMBL" id="KAF5348128.1"/>
    </source>
</evidence>
<sequence>MAKHQHRTQLSTNSISHTSLERQLLQAQTTRIELEAKLGERELVIQCLKRDRRHYADSEREERRGPNAPLPNSRLSARRSLPCKDHMQTSKTPTLSSSQKALATSLTSRASHLGSSLSSAESLTESRLSDTHALKDELDELCEEKEKWIHGVTEEQDSTVAEYLHKFEGANSRMNAELISLLGWHQSIEVLREQNRSLEAKVAYTETLRQKVAGLEAELVQAKASTSNFSTPSTPSISDTQTLSSLRLKHTSLLDTKDDARARLLEREVKFLNGLVTSYQGEEGMQDKEGEAKANDTQLRRVAELEALVEEYKSTLASLPSPPSITPLTSPSKPPPSSSPASSSSHVTAPPPELLKELEDLKSENAAHLVRIDELEQQLFDLSGEIAGGRHVPPNTRVLQLADNPEQRWFDLRQQTMDQLKAENDALLKRLKGLSSAAPPTTPRHPNPPTPSHPSRRPIMTTSSLFNPTPRSNPTSPPSNPSSLKKKNVSFASPKSFTPKPPSSEKPSL</sequence>
<dbReference type="OrthoDB" id="331602at2759"/>
<evidence type="ECO:0000256" key="8">
    <source>
        <dbReference type="SAM" id="MobiDB-lite"/>
    </source>
</evidence>
<evidence type="ECO:0000256" key="7">
    <source>
        <dbReference type="ARBA" id="ARBA00023306"/>
    </source>
</evidence>
<comment type="caution">
    <text evidence="9">The sequence shown here is derived from an EMBL/GenBank/DDBJ whole genome shotgun (WGS) entry which is preliminary data.</text>
</comment>
<gene>
    <name evidence="9" type="ORF">D9756_010745</name>
</gene>
<proteinExistence type="inferred from homology"/>
<evidence type="ECO:0000256" key="3">
    <source>
        <dbReference type="ARBA" id="ARBA00022019"/>
    </source>
</evidence>
<dbReference type="EMBL" id="JAACJO010000021">
    <property type="protein sequence ID" value="KAF5348128.1"/>
    <property type="molecule type" value="Genomic_DNA"/>
</dbReference>
<dbReference type="GO" id="GO:0051315">
    <property type="term" value="P:attachment of mitotic spindle microtubules to kinetochore"/>
    <property type="evidence" value="ECO:0007669"/>
    <property type="project" value="TreeGrafter"/>
</dbReference>
<evidence type="ECO:0000256" key="1">
    <source>
        <dbReference type="ARBA" id="ARBA00004123"/>
    </source>
</evidence>
<accession>A0A8H5CW33</accession>
<dbReference type="GO" id="GO:0007094">
    <property type="term" value="P:mitotic spindle assembly checkpoint signaling"/>
    <property type="evidence" value="ECO:0007669"/>
    <property type="project" value="InterPro"/>
</dbReference>
<feature type="compositionally biased region" description="Low complexity" evidence="8">
    <location>
        <begin position="339"/>
        <end position="348"/>
    </location>
</feature>
<comment type="subcellular location">
    <subcellularLocation>
        <location evidence="1">Nucleus</location>
    </subcellularLocation>
</comment>
<keyword evidence="7" id="KW-0131">Cell cycle</keyword>
<keyword evidence="10" id="KW-1185">Reference proteome</keyword>
<dbReference type="AlphaFoldDB" id="A0A8H5CW33"/>
<dbReference type="GO" id="GO:0005635">
    <property type="term" value="C:nuclear envelope"/>
    <property type="evidence" value="ECO:0007669"/>
    <property type="project" value="TreeGrafter"/>
</dbReference>
<dbReference type="Gene3D" id="6.10.250.90">
    <property type="match status" value="1"/>
</dbReference>
<keyword evidence="5" id="KW-0498">Mitosis</keyword>
<keyword evidence="4" id="KW-0132">Cell division</keyword>
<evidence type="ECO:0000256" key="4">
    <source>
        <dbReference type="ARBA" id="ARBA00022618"/>
    </source>
</evidence>
<dbReference type="PANTHER" id="PTHR23168">
    <property type="entry name" value="MITOTIC SPINDLE ASSEMBLY CHECKPOINT PROTEIN MAD1 MITOTIC ARREST DEFICIENT-LIKE PROTEIN 1"/>
    <property type="match status" value="1"/>
</dbReference>
<feature type="region of interest" description="Disordered" evidence="8">
    <location>
        <begin position="54"/>
        <end position="107"/>
    </location>
</feature>
<comment type="similarity">
    <text evidence="2">Belongs to the MAD1 family.</text>
</comment>
<feature type="region of interest" description="Disordered" evidence="8">
    <location>
        <begin position="435"/>
        <end position="509"/>
    </location>
</feature>
<feature type="region of interest" description="Disordered" evidence="8">
    <location>
        <begin position="315"/>
        <end position="350"/>
    </location>
</feature>